<evidence type="ECO:0000256" key="1">
    <source>
        <dbReference type="SAM" id="MobiDB-lite"/>
    </source>
</evidence>
<dbReference type="InParanoid" id="A0A7J8F945"/>
<name>A0A7J8F945_MOLMO</name>
<organism evidence="2 3">
    <name type="scientific">Molossus molossus</name>
    <name type="common">Pallas' mastiff bat</name>
    <name type="synonym">Vespertilio molossus</name>
    <dbReference type="NCBI Taxonomy" id="27622"/>
    <lineage>
        <taxon>Eukaryota</taxon>
        <taxon>Metazoa</taxon>
        <taxon>Chordata</taxon>
        <taxon>Craniata</taxon>
        <taxon>Vertebrata</taxon>
        <taxon>Euteleostomi</taxon>
        <taxon>Mammalia</taxon>
        <taxon>Eutheria</taxon>
        <taxon>Laurasiatheria</taxon>
        <taxon>Chiroptera</taxon>
        <taxon>Yangochiroptera</taxon>
        <taxon>Molossidae</taxon>
        <taxon>Molossus</taxon>
    </lineage>
</organism>
<sequence>MQMNVKNSDASSVELAPFLEGCGSGPSYTPVKTSNDVWPPFQGKLAFPAGGCSATGLPAALTQQHQLQRQSSGHLWGTGKPDLPTRQPQGVPGRPAVFPRLPPSSPKLLREGPRVTMLTISSVVWSLAWAPGVWSLGTEGPRVTMLTISSVLWSLAWAPGVWWLCTEGPVLSAEGETPWSRDIRSTVGSLLVRSQTHCSY</sequence>
<dbReference type="EMBL" id="JACASF010000012">
    <property type="protein sequence ID" value="KAF6444146.1"/>
    <property type="molecule type" value="Genomic_DNA"/>
</dbReference>
<comment type="caution">
    <text evidence="2">The sequence shown here is derived from an EMBL/GenBank/DDBJ whole genome shotgun (WGS) entry which is preliminary data.</text>
</comment>
<proteinExistence type="predicted"/>
<gene>
    <name evidence="2" type="ORF">HJG59_008461</name>
</gene>
<dbReference type="AlphaFoldDB" id="A0A7J8F945"/>
<evidence type="ECO:0000313" key="2">
    <source>
        <dbReference type="EMBL" id="KAF6444146.1"/>
    </source>
</evidence>
<protein>
    <submittedName>
        <fullName evidence="2">Uncharacterized protein</fullName>
    </submittedName>
</protein>
<reference evidence="2 3" key="1">
    <citation type="journal article" date="2020" name="Nature">
        <title>Six reference-quality genomes reveal evolution of bat adaptations.</title>
        <authorList>
            <person name="Jebb D."/>
            <person name="Huang Z."/>
            <person name="Pippel M."/>
            <person name="Hughes G.M."/>
            <person name="Lavrichenko K."/>
            <person name="Devanna P."/>
            <person name="Winkler S."/>
            <person name="Jermiin L.S."/>
            <person name="Skirmuntt E.C."/>
            <person name="Katzourakis A."/>
            <person name="Burkitt-Gray L."/>
            <person name="Ray D.A."/>
            <person name="Sullivan K.A.M."/>
            <person name="Roscito J.G."/>
            <person name="Kirilenko B.M."/>
            <person name="Davalos L.M."/>
            <person name="Corthals A.P."/>
            <person name="Power M.L."/>
            <person name="Jones G."/>
            <person name="Ransome R.D."/>
            <person name="Dechmann D.K.N."/>
            <person name="Locatelli A.G."/>
            <person name="Puechmaille S.J."/>
            <person name="Fedrigo O."/>
            <person name="Jarvis E.D."/>
            <person name="Hiller M."/>
            <person name="Vernes S.C."/>
            <person name="Myers E.W."/>
            <person name="Teeling E.C."/>
        </authorList>
    </citation>
    <scope>NUCLEOTIDE SEQUENCE [LARGE SCALE GENOMIC DNA]</scope>
    <source>
        <strain evidence="2">MMolMol1</strain>
        <tissue evidence="2">Muscle</tissue>
    </source>
</reference>
<evidence type="ECO:0000313" key="3">
    <source>
        <dbReference type="Proteomes" id="UP000550707"/>
    </source>
</evidence>
<accession>A0A7J8F945</accession>
<feature type="region of interest" description="Disordered" evidence="1">
    <location>
        <begin position="68"/>
        <end position="105"/>
    </location>
</feature>
<keyword evidence="3" id="KW-1185">Reference proteome</keyword>
<dbReference type="Proteomes" id="UP000550707">
    <property type="component" value="Unassembled WGS sequence"/>
</dbReference>